<evidence type="ECO:0000259" key="6">
    <source>
        <dbReference type="Pfam" id="PF00296"/>
    </source>
</evidence>
<feature type="domain" description="Luciferase-like" evidence="6">
    <location>
        <begin position="26"/>
        <end position="385"/>
    </location>
</feature>
<dbReference type="EMBL" id="SSTI01000009">
    <property type="protein sequence ID" value="THG39100.1"/>
    <property type="molecule type" value="Genomic_DNA"/>
</dbReference>
<gene>
    <name evidence="7" type="ORF">E5988_12665</name>
</gene>
<evidence type="ECO:0000256" key="5">
    <source>
        <dbReference type="ARBA" id="ARBA00033748"/>
    </source>
</evidence>
<comment type="caution">
    <text evidence="7">The sequence shown here is derived from an EMBL/GenBank/DDBJ whole genome shotgun (WGS) entry which is preliminary data.</text>
</comment>
<keyword evidence="4" id="KW-0503">Monooxygenase</keyword>
<dbReference type="PANTHER" id="PTHR30011:SF16">
    <property type="entry name" value="C2H2 FINGER DOMAIN TRANSCRIPTION FACTOR (EUROFUNG)-RELATED"/>
    <property type="match status" value="1"/>
</dbReference>
<protein>
    <submittedName>
        <fullName evidence="7">LLM class flavin-dependent oxidoreductase</fullName>
    </submittedName>
</protein>
<evidence type="ECO:0000256" key="4">
    <source>
        <dbReference type="ARBA" id="ARBA00023033"/>
    </source>
</evidence>
<keyword evidence="3" id="KW-0560">Oxidoreductase</keyword>
<dbReference type="CDD" id="cd01095">
    <property type="entry name" value="Nitrilotriacetate_monoxgenase"/>
    <property type="match status" value="1"/>
</dbReference>
<dbReference type="InterPro" id="IPR036661">
    <property type="entry name" value="Luciferase-like_sf"/>
</dbReference>
<dbReference type="Gene3D" id="3.20.20.30">
    <property type="entry name" value="Luciferase-like domain"/>
    <property type="match status" value="1"/>
</dbReference>
<dbReference type="Proteomes" id="UP000308038">
    <property type="component" value="Unassembled WGS sequence"/>
</dbReference>
<dbReference type="PIRSF" id="PIRSF000337">
    <property type="entry name" value="NTA_MOA"/>
    <property type="match status" value="1"/>
</dbReference>
<dbReference type="InterPro" id="IPR051260">
    <property type="entry name" value="Diverse_substr_monoxygenases"/>
</dbReference>
<sequence length="455" mass="50045">MTKRTDTIRLGAFLMATGHHVAAWRHPRAAKDAGVDIEHYVSLAQKAEAAKFDMMFLADSQGGFVDRDDPESIARMAGVAGFEPITLLSAIAARTQRIGLVATATTTYYPPFLLARLFASLDTVSGGRAAWNLVTSAAAGEAQNFGLEQHPEPEVRYARAAEFAAVVKGLWESWEDDAFPRDRDSGLFADPSKLHILGHKGAHLSVAGPLNVPRSPQGHPVVVQAGSSEPGRELAAATAEVVFTAHQTLASAADFYADVKGRMARHGRRPETLKIMPGVMAVVGDSERHAREKYEELQALVHPEIGKRFLARLFEDDRLLEHDENQPLPEWVQVDGRKSRPALLLDMARREDLTARELHLRVTGARGHWTIFGDAGQIADQLESWFDGHGADGFNVMPPHLPDHLDDFIAEVLPELRRRGRFRTDYEGTTLRENLGLPFPEHPARRAAALAEAAE</sequence>
<name>A0ABY2QHQ8_9SPHN</name>
<proteinExistence type="inferred from homology"/>
<keyword evidence="8" id="KW-1185">Reference proteome</keyword>
<dbReference type="RefSeq" id="WP_125946247.1">
    <property type="nucleotide sequence ID" value="NZ_SSTI01000009.1"/>
</dbReference>
<keyword evidence="2" id="KW-0288">FMN</keyword>
<dbReference type="InterPro" id="IPR011251">
    <property type="entry name" value="Luciferase-like_dom"/>
</dbReference>
<evidence type="ECO:0000256" key="2">
    <source>
        <dbReference type="ARBA" id="ARBA00022643"/>
    </source>
</evidence>
<accession>A0ABY2QHQ8</accession>
<dbReference type="SUPFAM" id="SSF51679">
    <property type="entry name" value="Bacterial luciferase-like"/>
    <property type="match status" value="1"/>
</dbReference>
<dbReference type="Pfam" id="PF00296">
    <property type="entry name" value="Bac_luciferase"/>
    <property type="match status" value="1"/>
</dbReference>
<evidence type="ECO:0000256" key="1">
    <source>
        <dbReference type="ARBA" id="ARBA00022630"/>
    </source>
</evidence>
<evidence type="ECO:0000256" key="3">
    <source>
        <dbReference type="ARBA" id="ARBA00023002"/>
    </source>
</evidence>
<evidence type="ECO:0000313" key="8">
    <source>
        <dbReference type="Proteomes" id="UP000308038"/>
    </source>
</evidence>
<keyword evidence="1" id="KW-0285">Flavoprotein</keyword>
<dbReference type="PANTHER" id="PTHR30011">
    <property type="entry name" value="ALKANESULFONATE MONOOXYGENASE-RELATED"/>
    <property type="match status" value="1"/>
</dbReference>
<dbReference type="NCBIfam" id="TIGR03860">
    <property type="entry name" value="FMN_nitrolo"/>
    <property type="match status" value="1"/>
</dbReference>
<organism evidence="7 8">
    <name type="scientific">Sphingomonas olei</name>
    <dbReference type="NCBI Taxonomy" id="1886787"/>
    <lineage>
        <taxon>Bacteria</taxon>
        <taxon>Pseudomonadati</taxon>
        <taxon>Pseudomonadota</taxon>
        <taxon>Alphaproteobacteria</taxon>
        <taxon>Sphingomonadales</taxon>
        <taxon>Sphingomonadaceae</taxon>
        <taxon>Sphingomonas</taxon>
    </lineage>
</organism>
<dbReference type="InterPro" id="IPR016215">
    <property type="entry name" value="NTA_MOA"/>
</dbReference>
<comment type="similarity">
    <text evidence="5">Belongs to the NtaA/SnaA/DszA monooxygenase family.</text>
</comment>
<reference evidence="7 8" key="1">
    <citation type="submission" date="2019-04" db="EMBL/GenBank/DDBJ databases">
        <title>Microbes associate with the intestines of laboratory mice.</title>
        <authorList>
            <person name="Navarre W."/>
            <person name="Wong E."/>
            <person name="Huang K.C."/>
            <person name="Tropini C."/>
            <person name="Ng K."/>
            <person name="Yu B."/>
        </authorList>
    </citation>
    <scope>NUCLEOTIDE SEQUENCE [LARGE SCALE GENOMIC DNA]</scope>
    <source>
        <strain evidence="7 8">NM83_B4-11</strain>
    </source>
</reference>
<evidence type="ECO:0000313" key="7">
    <source>
        <dbReference type="EMBL" id="THG39100.1"/>
    </source>
</evidence>